<name>A0AB34IVA1_PRYPA</name>
<dbReference type="GO" id="GO:0004061">
    <property type="term" value="F:arylformamidase activity"/>
    <property type="evidence" value="ECO:0007669"/>
    <property type="project" value="InterPro"/>
</dbReference>
<dbReference type="InterPro" id="IPR007325">
    <property type="entry name" value="KFase/CYL"/>
</dbReference>
<dbReference type="InterPro" id="IPR037175">
    <property type="entry name" value="KFase_sf"/>
</dbReference>
<comment type="similarity">
    <text evidence="1">Belongs to the Cyclase 1 superfamily.</text>
</comment>
<reference evidence="2 3" key="1">
    <citation type="journal article" date="2024" name="Science">
        <title>Giant polyketide synthase enzymes in the biosynthesis of giant marine polyether toxins.</title>
        <authorList>
            <person name="Fallon T.R."/>
            <person name="Shende V.V."/>
            <person name="Wierzbicki I.H."/>
            <person name="Pendleton A.L."/>
            <person name="Watervoot N.F."/>
            <person name="Auber R.P."/>
            <person name="Gonzalez D.J."/>
            <person name="Wisecaver J.H."/>
            <person name="Moore B.S."/>
        </authorList>
    </citation>
    <scope>NUCLEOTIDE SEQUENCE [LARGE SCALE GENOMIC DNA]</scope>
    <source>
        <strain evidence="2 3">12B1</strain>
    </source>
</reference>
<dbReference type="Proteomes" id="UP001515480">
    <property type="component" value="Unassembled WGS sequence"/>
</dbReference>
<sequence length="263" mass="27927">MNNGLHGGGYAGCQCKAIDCSFALSESFPSWPTCQPIERHMLKTPQTTVAPLARNKQAVTLNLGSGTHIDAPAHFIPNGRTVDQLTASEESLVGVPLVVVDVSEAGRDADFMCSAADIRADEAAHGPVARHALVCIRTGWAEARHSSREQYHNVVDEKDIDPTLGAPRMHFPGLTKDAAELLVVERCALGIGIDTLSPDGGGCADGKFEVHNIVLGNDRYILENLLLTKEIPARGASAVVAPLNLVGAPEAPSRVWAMVESSH</sequence>
<dbReference type="PANTHER" id="PTHR31118:SF12">
    <property type="entry name" value="CYCLASE-LIKE PROTEIN 2"/>
    <property type="match status" value="1"/>
</dbReference>
<organism evidence="2 3">
    <name type="scientific">Prymnesium parvum</name>
    <name type="common">Toxic golden alga</name>
    <dbReference type="NCBI Taxonomy" id="97485"/>
    <lineage>
        <taxon>Eukaryota</taxon>
        <taxon>Haptista</taxon>
        <taxon>Haptophyta</taxon>
        <taxon>Prymnesiophyceae</taxon>
        <taxon>Prymnesiales</taxon>
        <taxon>Prymnesiaceae</taxon>
        <taxon>Prymnesium</taxon>
    </lineage>
</organism>
<accession>A0AB34IVA1</accession>
<dbReference type="Gene3D" id="3.50.30.50">
    <property type="entry name" value="Putative cyclase"/>
    <property type="match status" value="1"/>
</dbReference>
<evidence type="ECO:0000313" key="3">
    <source>
        <dbReference type="Proteomes" id="UP001515480"/>
    </source>
</evidence>
<gene>
    <name evidence="2" type="ORF">AB1Y20_007911</name>
</gene>
<dbReference type="PANTHER" id="PTHR31118">
    <property type="entry name" value="CYCLASE-LIKE PROTEIN 2"/>
    <property type="match status" value="1"/>
</dbReference>
<evidence type="ECO:0008006" key="4">
    <source>
        <dbReference type="Google" id="ProtNLM"/>
    </source>
</evidence>
<evidence type="ECO:0000313" key="2">
    <source>
        <dbReference type="EMBL" id="KAL1507049.1"/>
    </source>
</evidence>
<keyword evidence="3" id="KW-1185">Reference proteome</keyword>
<dbReference type="Pfam" id="PF04199">
    <property type="entry name" value="Cyclase"/>
    <property type="match status" value="1"/>
</dbReference>
<protein>
    <recommendedName>
        <fullName evidence="4">Cyclase</fullName>
    </recommendedName>
</protein>
<evidence type="ECO:0000256" key="1">
    <source>
        <dbReference type="ARBA" id="ARBA00007865"/>
    </source>
</evidence>
<dbReference type="GO" id="GO:0019441">
    <property type="term" value="P:L-tryptophan catabolic process to kynurenine"/>
    <property type="evidence" value="ECO:0007669"/>
    <property type="project" value="InterPro"/>
</dbReference>
<dbReference type="AlphaFoldDB" id="A0AB34IVA1"/>
<comment type="caution">
    <text evidence="2">The sequence shown here is derived from an EMBL/GenBank/DDBJ whole genome shotgun (WGS) entry which is preliminary data.</text>
</comment>
<dbReference type="SUPFAM" id="SSF102198">
    <property type="entry name" value="Putative cyclase"/>
    <property type="match status" value="1"/>
</dbReference>
<dbReference type="EMBL" id="JBGBPQ010000018">
    <property type="protein sequence ID" value="KAL1507049.1"/>
    <property type="molecule type" value="Genomic_DNA"/>
</dbReference>
<proteinExistence type="inferred from homology"/>